<keyword evidence="1" id="KW-0732">Signal</keyword>
<proteinExistence type="predicted"/>
<accession>A0AAD5RSW4</accession>
<evidence type="ECO:0000256" key="1">
    <source>
        <dbReference type="SAM" id="SignalP"/>
    </source>
</evidence>
<comment type="caution">
    <text evidence="2">The sequence shown here is derived from an EMBL/GenBank/DDBJ whole genome shotgun (WGS) entry which is preliminary data.</text>
</comment>
<name>A0AAD5RSW4_9PEZI</name>
<sequence>MMSPELTTLTSSLNILVLALIMIPHVDSNPHILDQYRVKQQSTNPTISVVEEIDIHTPIAILPRDCKGVGRTMVVAPSESSDKFFTINFIKAEICFCHRNLRVPTYTSSFLYLPRKLLLLNMLAHSLLTPPAKSLVSPG</sequence>
<feature type="chain" id="PRO_5042090343" evidence="1">
    <location>
        <begin position="29"/>
        <end position="139"/>
    </location>
</feature>
<reference evidence="2" key="1">
    <citation type="submission" date="2022-07" db="EMBL/GenBank/DDBJ databases">
        <title>Draft genome sequence of Zalerion maritima ATCC 34329, a (micro)plastics degrading marine fungus.</title>
        <authorList>
            <person name="Paco A."/>
            <person name="Goncalves M.F.M."/>
            <person name="Rocha-Santos T.A.P."/>
            <person name="Alves A."/>
        </authorList>
    </citation>
    <scope>NUCLEOTIDE SEQUENCE</scope>
    <source>
        <strain evidence="2">ATCC 34329</strain>
    </source>
</reference>
<dbReference type="Proteomes" id="UP001201980">
    <property type="component" value="Unassembled WGS sequence"/>
</dbReference>
<dbReference type="EMBL" id="JAKWBI020000097">
    <property type="protein sequence ID" value="KAJ2902894.1"/>
    <property type="molecule type" value="Genomic_DNA"/>
</dbReference>
<gene>
    <name evidence="2" type="ORF">MKZ38_010705</name>
</gene>
<organism evidence="2 3">
    <name type="scientific">Zalerion maritima</name>
    <dbReference type="NCBI Taxonomy" id="339359"/>
    <lineage>
        <taxon>Eukaryota</taxon>
        <taxon>Fungi</taxon>
        <taxon>Dikarya</taxon>
        <taxon>Ascomycota</taxon>
        <taxon>Pezizomycotina</taxon>
        <taxon>Sordariomycetes</taxon>
        <taxon>Lulworthiomycetidae</taxon>
        <taxon>Lulworthiales</taxon>
        <taxon>Lulworthiaceae</taxon>
        <taxon>Zalerion</taxon>
    </lineage>
</organism>
<feature type="signal peptide" evidence="1">
    <location>
        <begin position="1"/>
        <end position="28"/>
    </location>
</feature>
<evidence type="ECO:0000313" key="3">
    <source>
        <dbReference type="Proteomes" id="UP001201980"/>
    </source>
</evidence>
<keyword evidence="3" id="KW-1185">Reference proteome</keyword>
<dbReference type="AlphaFoldDB" id="A0AAD5RSW4"/>
<evidence type="ECO:0000313" key="2">
    <source>
        <dbReference type="EMBL" id="KAJ2902894.1"/>
    </source>
</evidence>
<protein>
    <submittedName>
        <fullName evidence="2">Uncharacterized protein</fullName>
    </submittedName>
</protein>